<dbReference type="Proteomes" id="UP001176468">
    <property type="component" value="Unassembled WGS sequence"/>
</dbReference>
<proteinExistence type="predicted"/>
<evidence type="ECO:0000313" key="4">
    <source>
        <dbReference type="Proteomes" id="UP001176468"/>
    </source>
</evidence>
<dbReference type="InterPro" id="IPR051267">
    <property type="entry name" value="STEAP_metalloreductase"/>
</dbReference>
<keyword evidence="4" id="KW-1185">Reference proteome</keyword>
<keyword evidence="1" id="KW-0560">Oxidoreductase</keyword>
<dbReference type="InterPro" id="IPR036291">
    <property type="entry name" value="NAD(P)-bd_dom_sf"/>
</dbReference>
<feature type="domain" description="Pyrroline-5-carboxylate reductase catalytic N-terminal" evidence="2">
    <location>
        <begin position="6"/>
        <end position="103"/>
    </location>
</feature>
<dbReference type="InterPro" id="IPR010185">
    <property type="entry name" value="NpdG"/>
</dbReference>
<dbReference type="EMBL" id="JAUQSZ010000008">
    <property type="protein sequence ID" value="MDO7843177.1"/>
    <property type="molecule type" value="Genomic_DNA"/>
</dbReference>
<comment type="caution">
    <text evidence="3">The sequence shown here is derived from an EMBL/GenBank/DDBJ whole genome shotgun (WGS) entry which is preliminary data.</text>
</comment>
<dbReference type="InterPro" id="IPR028939">
    <property type="entry name" value="P5C_Rdtase_cat_N"/>
</dbReference>
<gene>
    <name evidence="3" type="primary">npdG</name>
    <name evidence="3" type="ORF">Q5H94_12655</name>
</gene>
<dbReference type="Gene3D" id="3.40.50.720">
    <property type="entry name" value="NAD(P)-binding Rossmann-like Domain"/>
    <property type="match status" value="1"/>
</dbReference>
<organism evidence="3 4">
    <name type="scientific">Sphingomonas immobilis</name>
    <dbReference type="NCBI Taxonomy" id="3063997"/>
    <lineage>
        <taxon>Bacteria</taxon>
        <taxon>Pseudomonadati</taxon>
        <taxon>Pseudomonadota</taxon>
        <taxon>Alphaproteobacteria</taxon>
        <taxon>Sphingomonadales</taxon>
        <taxon>Sphingomonadaceae</taxon>
        <taxon>Sphingomonas</taxon>
    </lineage>
</organism>
<dbReference type="PANTHER" id="PTHR14239">
    <property type="entry name" value="DUDULIN-RELATED"/>
    <property type="match status" value="1"/>
</dbReference>
<evidence type="ECO:0000259" key="2">
    <source>
        <dbReference type="Pfam" id="PF03807"/>
    </source>
</evidence>
<evidence type="ECO:0000256" key="1">
    <source>
        <dbReference type="ARBA" id="ARBA00023002"/>
    </source>
</evidence>
<protein>
    <submittedName>
        <fullName evidence="3">NADPH-dependent F420 reductase</fullName>
    </submittedName>
</protein>
<dbReference type="SUPFAM" id="SSF51735">
    <property type="entry name" value="NAD(P)-binding Rossmann-fold domains"/>
    <property type="match status" value="1"/>
</dbReference>
<accession>A0ABT9A017</accession>
<dbReference type="NCBIfam" id="TIGR01915">
    <property type="entry name" value="npdG"/>
    <property type="match status" value="1"/>
</dbReference>
<evidence type="ECO:0000313" key="3">
    <source>
        <dbReference type="EMBL" id="MDO7843177.1"/>
    </source>
</evidence>
<reference evidence="3" key="1">
    <citation type="submission" date="2023-07" db="EMBL/GenBank/DDBJ databases">
        <authorList>
            <person name="Kim M.K."/>
        </authorList>
    </citation>
    <scope>NUCLEOTIDE SEQUENCE</scope>
    <source>
        <strain evidence="3">CA1-15</strain>
    </source>
</reference>
<dbReference type="RefSeq" id="WP_304561633.1">
    <property type="nucleotide sequence ID" value="NZ_JAUQSZ010000008.1"/>
</dbReference>
<name>A0ABT9A017_9SPHN</name>
<sequence length="222" mass="22310">MSEKRTIGILGGAGQEGSGLAVRWAAAGHDVLIGSRDRARAETAAAELTALLPGGTIRGVDNAEAAHAAEIVVLTVPYAVQQATALAAAESLRGKILIDVTAPLAPPKVGTVQLPAGGSAVVALQQALGPDVTVVAAFQNISAHHLRDLDHVMDCDVLVSTDSAEAAEAVIALVADAGMKGWHAGPLANSAAAEALTSVMITLNRKYKISGAGIRITGGAGH</sequence>
<dbReference type="PANTHER" id="PTHR14239:SF0">
    <property type="entry name" value="F420-DEPENDENT NADP REDUCTASE"/>
    <property type="match status" value="1"/>
</dbReference>
<dbReference type="Pfam" id="PF03807">
    <property type="entry name" value="F420_oxidored"/>
    <property type="match status" value="1"/>
</dbReference>